<evidence type="ECO:0000313" key="4">
    <source>
        <dbReference type="Proteomes" id="UP001500713"/>
    </source>
</evidence>
<feature type="chain" id="PRO_5046851136" description="Secreted protein" evidence="2">
    <location>
        <begin position="26"/>
        <end position="103"/>
    </location>
</feature>
<evidence type="ECO:0000256" key="2">
    <source>
        <dbReference type="SAM" id="SignalP"/>
    </source>
</evidence>
<keyword evidence="4" id="KW-1185">Reference proteome</keyword>
<evidence type="ECO:0008006" key="5">
    <source>
        <dbReference type="Google" id="ProtNLM"/>
    </source>
</evidence>
<comment type="caution">
    <text evidence="3">The sequence shown here is derived from an EMBL/GenBank/DDBJ whole genome shotgun (WGS) entry which is preliminary data.</text>
</comment>
<feature type="region of interest" description="Disordered" evidence="1">
    <location>
        <begin position="82"/>
        <end position="103"/>
    </location>
</feature>
<gene>
    <name evidence="3" type="ORF">GCM10009096_33400</name>
</gene>
<protein>
    <recommendedName>
        <fullName evidence="5">Secreted protein</fullName>
    </recommendedName>
</protein>
<feature type="compositionally biased region" description="Basic and acidic residues" evidence="1">
    <location>
        <begin position="82"/>
        <end position="91"/>
    </location>
</feature>
<accession>A0ABP3KVD7</accession>
<organism evidence="3 4">
    <name type="scientific">Parasphingorhabdus litoris</name>
    <dbReference type="NCBI Taxonomy" id="394733"/>
    <lineage>
        <taxon>Bacteria</taxon>
        <taxon>Pseudomonadati</taxon>
        <taxon>Pseudomonadota</taxon>
        <taxon>Alphaproteobacteria</taxon>
        <taxon>Sphingomonadales</taxon>
        <taxon>Sphingomonadaceae</taxon>
        <taxon>Parasphingorhabdus</taxon>
    </lineage>
</organism>
<proteinExistence type="predicted"/>
<dbReference type="EMBL" id="BAAAEM010000003">
    <property type="protein sequence ID" value="GAA0487801.1"/>
    <property type="molecule type" value="Genomic_DNA"/>
</dbReference>
<feature type="signal peptide" evidence="2">
    <location>
        <begin position="1"/>
        <end position="25"/>
    </location>
</feature>
<evidence type="ECO:0000256" key="1">
    <source>
        <dbReference type="SAM" id="MobiDB-lite"/>
    </source>
</evidence>
<dbReference type="Proteomes" id="UP001500713">
    <property type="component" value="Unassembled WGS sequence"/>
</dbReference>
<reference evidence="4" key="1">
    <citation type="journal article" date="2019" name="Int. J. Syst. Evol. Microbiol.">
        <title>The Global Catalogue of Microorganisms (GCM) 10K type strain sequencing project: providing services to taxonomists for standard genome sequencing and annotation.</title>
        <authorList>
            <consortium name="The Broad Institute Genomics Platform"/>
            <consortium name="The Broad Institute Genome Sequencing Center for Infectious Disease"/>
            <person name="Wu L."/>
            <person name="Ma J."/>
        </authorList>
    </citation>
    <scope>NUCLEOTIDE SEQUENCE [LARGE SCALE GENOMIC DNA]</scope>
    <source>
        <strain evidence="4">JCM 14162</strain>
    </source>
</reference>
<feature type="compositionally biased region" description="Polar residues" evidence="1">
    <location>
        <begin position="94"/>
        <end position="103"/>
    </location>
</feature>
<evidence type="ECO:0000313" key="3">
    <source>
        <dbReference type="EMBL" id="GAA0487801.1"/>
    </source>
</evidence>
<dbReference type="RefSeq" id="WP_229955848.1">
    <property type="nucleotide sequence ID" value="NZ_BAAAEM010000003.1"/>
</dbReference>
<sequence>MKILIRTAAIASISALAISTPSAFAGETATVEDVAKKEKPKKITDRKHPDYVRCRSEPIMGSLARKRRVCMTNREWVAHNLEGSKRSREFVDDNQPSFAPGNN</sequence>
<keyword evidence="2" id="KW-0732">Signal</keyword>
<name>A0ABP3KVD7_9SPHN</name>